<evidence type="ECO:0000256" key="1">
    <source>
        <dbReference type="ARBA" id="ARBA00004651"/>
    </source>
</evidence>
<feature type="transmembrane region" description="Helical" evidence="8">
    <location>
        <begin position="252"/>
        <end position="273"/>
    </location>
</feature>
<dbReference type="EMBL" id="JBBMFS010000009">
    <property type="protein sequence ID" value="MEQ2555474.1"/>
    <property type="molecule type" value="Genomic_DNA"/>
</dbReference>
<feature type="transmembrane region" description="Helical" evidence="8">
    <location>
        <begin position="65"/>
        <end position="83"/>
    </location>
</feature>
<protein>
    <submittedName>
        <fullName evidence="9">AI-2E family transporter</fullName>
    </submittedName>
</protein>
<evidence type="ECO:0000256" key="5">
    <source>
        <dbReference type="ARBA" id="ARBA00022692"/>
    </source>
</evidence>
<gene>
    <name evidence="9" type="ORF">WMO37_10735</name>
</gene>
<dbReference type="Proteomes" id="UP001546774">
    <property type="component" value="Unassembled WGS sequence"/>
</dbReference>
<evidence type="ECO:0000313" key="9">
    <source>
        <dbReference type="EMBL" id="MEQ2555474.1"/>
    </source>
</evidence>
<feature type="transmembrane region" description="Helical" evidence="8">
    <location>
        <begin position="280"/>
        <end position="300"/>
    </location>
</feature>
<feature type="transmembrane region" description="Helical" evidence="8">
    <location>
        <begin position="351"/>
        <end position="384"/>
    </location>
</feature>
<comment type="caution">
    <text evidence="9">The sequence shown here is derived from an EMBL/GenBank/DDBJ whole genome shotgun (WGS) entry which is preliminary data.</text>
</comment>
<evidence type="ECO:0000256" key="6">
    <source>
        <dbReference type="ARBA" id="ARBA00022989"/>
    </source>
</evidence>
<accession>A0ABV1H6Y8</accession>
<comment type="similarity">
    <text evidence="2">Belongs to the autoinducer-2 exporter (AI-2E) (TC 2.A.86) family.</text>
</comment>
<evidence type="ECO:0000256" key="4">
    <source>
        <dbReference type="ARBA" id="ARBA00022475"/>
    </source>
</evidence>
<dbReference type="InterPro" id="IPR002549">
    <property type="entry name" value="AI-2E-like"/>
</dbReference>
<feature type="transmembrane region" description="Helical" evidence="8">
    <location>
        <begin position="205"/>
        <end position="226"/>
    </location>
</feature>
<evidence type="ECO:0000313" key="10">
    <source>
        <dbReference type="Proteomes" id="UP001546774"/>
    </source>
</evidence>
<dbReference type="PANTHER" id="PTHR21716:SF53">
    <property type="entry name" value="PERMEASE PERM-RELATED"/>
    <property type="match status" value="1"/>
</dbReference>
<reference evidence="9" key="1">
    <citation type="submission" date="2024-03" db="EMBL/GenBank/DDBJ databases">
        <title>Human intestinal bacterial collection.</title>
        <authorList>
            <person name="Pauvert C."/>
            <person name="Hitch T.C.A."/>
            <person name="Clavel T."/>
        </authorList>
    </citation>
    <scope>NUCLEOTIDE SEQUENCE [LARGE SCALE GENOMIC DNA]</scope>
    <source>
        <strain evidence="9">CLA-AA-H89B</strain>
    </source>
</reference>
<sequence>MENQDKNHTDEPIPKNHFTPNSRYFTILVYALAFVLGAILIYIFIGHFNVTLRLIGQIAHLLSPFITGAFIAFVLYPLVHLLYRDVFTKRFKMAVRPAKMLSILVSYLLAIGIITVLLVFIIPQIYESLSDLTQLLPVWYNNAVAFLEQFEETHTALSFIDYNVLNEKIYSALPKIVDYLTGIMTNILPVIVSASMAIVKGVLNFVIAIIVSVYMISDHKIIFYHFKRLMYTIMPKQTADTTRSILRESGNIFSSFIIGKAIDSLIIGIICFVCTTIFRFPYAVLLSVIVGITNIIPYFGPYMGGVIGGVVILIVSPVKVIFWAILILIIQQFDGLYLGPKILGEKTGLRPLWVIFSITVGGSLFGVVGMFLGVPCVAVLSYILNLAIEHFLKKKNIYITPYDNTDEM</sequence>
<dbReference type="PANTHER" id="PTHR21716">
    <property type="entry name" value="TRANSMEMBRANE PROTEIN"/>
    <property type="match status" value="1"/>
</dbReference>
<dbReference type="Pfam" id="PF01594">
    <property type="entry name" value="AI-2E_transport"/>
    <property type="match status" value="1"/>
</dbReference>
<feature type="transmembrane region" description="Helical" evidence="8">
    <location>
        <begin position="104"/>
        <end position="126"/>
    </location>
</feature>
<evidence type="ECO:0000256" key="7">
    <source>
        <dbReference type="ARBA" id="ARBA00023136"/>
    </source>
</evidence>
<comment type="subcellular location">
    <subcellularLocation>
        <location evidence="1">Cell membrane</location>
        <topology evidence="1">Multi-pass membrane protein</topology>
    </subcellularLocation>
</comment>
<keyword evidence="3" id="KW-0813">Transport</keyword>
<evidence type="ECO:0000256" key="8">
    <source>
        <dbReference type="SAM" id="Phobius"/>
    </source>
</evidence>
<keyword evidence="6 8" id="KW-1133">Transmembrane helix</keyword>
<name>A0ABV1H6Y8_9FIRM</name>
<evidence type="ECO:0000256" key="3">
    <source>
        <dbReference type="ARBA" id="ARBA00022448"/>
    </source>
</evidence>
<organism evidence="9 10">
    <name type="scientific">Lachnospira intestinalis</name>
    <dbReference type="NCBI Taxonomy" id="3133158"/>
    <lineage>
        <taxon>Bacteria</taxon>
        <taxon>Bacillati</taxon>
        <taxon>Bacillota</taxon>
        <taxon>Clostridia</taxon>
        <taxon>Lachnospirales</taxon>
        <taxon>Lachnospiraceae</taxon>
        <taxon>Lachnospira</taxon>
    </lineage>
</organism>
<keyword evidence="4" id="KW-1003">Cell membrane</keyword>
<keyword evidence="5 8" id="KW-0812">Transmembrane</keyword>
<evidence type="ECO:0000256" key="2">
    <source>
        <dbReference type="ARBA" id="ARBA00009773"/>
    </source>
</evidence>
<feature type="transmembrane region" description="Helical" evidence="8">
    <location>
        <begin position="24"/>
        <end position="45"/>
    </location>
</feature>
<proteinExistence type="inferred from homology"/>
<keyword evidence="7 8" id="KW-0472">Membrane</keyword>
<keyword evidence="10" id="KW-1185">Reference proteome</keyword>
<feature type="transmembrane region" description="Helical" evidence="8">
    <location>
        <begin position="306"/>
        <end position="330"/>
    </location>
</feature>